<organism evidence="2 3">
    <name type="scientific">Tilletiaria anomala (strain ATCC 24038 / CBS 436.72 / UBC 951)</name>
    <dbReference type="NCBI Taxonomy" id="1037660"/>
    <lineage>
        <taxon>Eukaryota</taxon>
        <taxon>Fungi</taxon>
        <taxon>Dikarya</taxon>
        <taxon>Basidiomycota</taxon>
        <taxon>Ustilaginomycotina</taxon>
        <taxon>Exobasidiomycetes</taxon>
        <taxon>Georgefischeriales</taxon>
        <taxon>Tilletiariaceae</taxon>
        <taxon>Tilletiaria</taxon>
    </lineage>
</organism>
<comment type="caution">
    <text evidence="2">The sequence shown here is derived from an EMBL/GenBank/DDBJ whole genome shotgun (WGS) entry which is preliminary data.</text>
</comment>
<dbReference type="GeneID" id="25264668"/>
<proteinExistence type="predicted"/>
<dbReference type="Proteomes" id="UP000027361">
    <property type="component" value="Unassembled WGS sequence"/>
</dbReference>
<dbReference type="HOGENOM" id="CLU_2706546_0_0_1"/>
<keyword evidence="3" id="KW-1185">Reference proteome</keyword>
<reference evidence="2 3" key="1">
    <citation type="submission" date="2014-05" db="EMBL/GenBank/DDBJ databases">
        <title>Draft genome sequence of a rare smut relative, Tilletiaria anomala UBC 951.</title>
        <authorList>
            <consortium name="DOE Joint Genome Institute"/>
            <person name="Toome M."/>
            <person name="Kuo A."/>
            <person name="Henrissat B."/>
            <person name="Lipzen A."/>
            <person name="Tritt A."/>
            <person name="Yoshinaga Y."/>
            <person name="Zane M."/>
            <person name="Barry K."/>
            <person name="Grigoriev I.V."/>
            <person name="Spatafora J.W."/>
            <person name="Aimea M.C."/>
        </authorList>
    </citation>
    <scope>NUCLEOTIDE SEQUENCE [LARGE SCALE GENOMIC DNA]</scope>
    <source>
        <strain evidence="2 3">UBC 951</strain>
    </source>
</reference>
<evidence type="ECO:0000313" key="2">
    <source>
        <dbReference type="EMBL" id="KDN43924.1"/>
    </source>
</evidence>
<dbReference type="AlphaFoldDB" id="A0A066VYP3"/>
<sequence length="73" mass="8375">MVTSSSSPYFEQPTHSNYSPPSGPTFHVAVYRRGLHGNHLTTRSPRHAKSWPNMLPYQEPFDQPSKKKPALRR</sequence>
<gene>
    <name evidence="2" type="ORF">K437DRAFT_257321</name>
</gene>
<evidence type="ECO:0000256" key="1">
    <source>
        <dbReference type="SAM" id="MobiDB-lite"/>
    </source>
</evidence>
<dbReference type="RefSeq" id="XP_013242545.1">
    <property type="nucleotide sequence ID" value="XM_013387091.1"/>
</dbReference>
<accession>A0A066VYP3</accession>
<feature type="region of interest" description="Disordered" evidence="1">
    <location>
        <begin position="1"/>
        <end position="73"/>
    </location>
</feature>
<dbReference type="EMBL" id="JMSN01000057">
    <property type="protein sequence ID" value="KDN43924.1"/>
    <property type="molecule type" value="Genomic_DNA"/>
</dbReference>
<protein>
    <submittedName>
        <fullName evidence="2">Uncharacterized protein</fullName>
    </submittedName>
</protein>
<name>A0A066VYP3_TILAU</name>
<feature type="compositionally biased region" description="Polar residues" evidence="1">
    <location>
        <begin position="1"/>
        <end position="20"/>
    </location>
</feature>
<evidence type="ECO:0000313" key="3">
    <source>
        <dbReference type="Proteomes" id="UP000027361"/>
    </source>
</evidence>
<dbReference type="InParanoid" id="A0A066VYP3"/>